<evidence type="ECO:0000256" key="3">
    <source>
        <dbReference type="ARBA" id="ARBA00022592"/>
    </source>
</evidence>
<evidence type="ECO:0000256" key="4">
    <source>
        <dbReference type="SAM" id="MobiDB-lite"/>
    </source>
</evidence>
<dbReference type="InterPro" id="IPR024370">
    <property type="entry name" value="PBP_domain"/>
</dbReference>
<name>A0A8J3Z2T9_9ACTN</name>
<sequence length="527" mass="55707">MTSTLAQKARALATVVLLVAAATALPAAPASAAELVPIAGAGSTWSQNAIRQWAANVKKNNIEVSYAGTGSSAGRREFAQNTVDFAVSEIPYGLKDSALGRPADSRPTRKMTYMPIVAGGTAFMYNLKINGRRVTNLRLSGETVAKMFTGAIKMWNDPAIRADNPGLTLPARQVVPVVRADGSGTSAQFTLWMSKQHPDLWNAYCARHGKTPPCDLTSYYPQKASEGFVARTGSDGVAGYVRQDQNEGTITYVEYSYAKNASFPVAKILNQAGYYVEPTARSVAVALLNAQIETSNPNSDDYLTQKLDNVYASNDKRAYPLSSYSYMILPTAVERPITLDKGFTLAKFSYYLLCEGQQQAESLGYSPLPMNLVQAGYAQVKRIPGVVEEPANLRTCNNPTFSTNGQNTLAVTAPQPPECDRKGGPQQCSTGTAGATEETTTGGGTGATTGPSGAADPSGEAVDPVTGEPAGGGSGGEYVAGVPVSLDAARGWRTHHTIMVVAGLLLLALVLGPPLMARRLRRPGGRP</sequence>
<evidence type="ECO:0000259" key="7">
    <source>
        <dbReference type="Pfam" id="PF12849"/>
    </source>
</evidence>
<feature type="transmembrane region" description="Helical" evidence="5">
    <location>
        <begin position="498"/>
        <end position="517"/>
    </location>
</feature>
<dbReference type="PANTHER" id="PTHR42996:SF1">
    <property type="entry name" value="PHOSPHATE-BINDING PROTEIN PSTS"/>
    <property type="match status" value="1"/>
</dbReference>
<keyword evidence="6" id="KW-0732">Signal</keyword>
<keyword evidence="5" id="KW-0472">Membrane</keyword>
<dbReference type="SUPFAM" id="SSF53850">
    <property type="entry name" value="Periplasmic binding protein-like II"/>
    <property type="match status" value="1"/>
</dbReference>
<dbReference type="EMBL" id="BOPG01000011">
    <property type="protein sequence ID" value="GIJ54216.1"/>
    <property type="molecule type" value="Genomic_DNA"/>
</dbReference>
<feature type="region of interest" description="Disordered" evidence="4">
    <location>
        <begin position="397"/>
        <end position="476"/>
    </location>
</feature>
<feature type="compositionally biased region" description="Low complexity" evidence="4">
    <location>
        <begin position="430"/>
        <end position="440"/>
    </location>
</feature>
<comment type="similarity">
    <text evidence="1">Belongs to the PstS family.</text>
</comment>
<keyword evidence="9" id="KW-1185">Reference proteome</keyword>
<feature type="compositionally biased region" description="Polar residues" evidence="4">
    <location>
        <begin position="397"/>
        <end position="410"/>
    </location>
</feature>
<dbReference type="Proteomes" id="UP000612585">
    <property type="component" value="Unassembled WGS sequence"/>
</dbReference>
<dbReference type="Gene3D" id="3.40.190.10">
    <property type="entry name" value="Periplasmic binding protein-like II"/>
    <property type="match status" value="2"/>
</dbReference>
<dbReference type="NCBIfam" id="TIGR00975">
    <property type="entry name" value="3a0107s03"/>
    <property type="match status" value="1"/>
</dbReference>
<dbReference type="PANTHER" id="PTHR42996">
    <property type="entry name" value="PHOSPHATE-BINDING PROTEIN PSTS"/>
    <property type="match status" value="1"/>
</dbReference>
<proteinExistence type="inferred from homology"/>
<keyword evidence="5" id="KW-0812">Transmembrane</keyword>
<feature type="chain" id="PRO_5035200245" evidence="6">
    <location>
        <begin position="33"/>
        <end position="527"/>
    </location>
</feature>
<gene>
    <name evidence="8" type="primary">pstS</name>
    <name evidence="8" type="ORF">Vau01_017320</name>
</gene>
<dbReference type="AlphaFoldDB" id="A0A8J3Z2T9"/>
<accession>A0A8J3Z2T9</accession>
<dbReference type="CDD" id="cd13565">
    <property type="entry name" value="PBP2_PstS"/>
    <property type="match status" value="1"/>
</dbReference>
<dbReference type="InterPro" id="IPR050962">
    <property type="entry name" value="Phosphate-bind_PstS"/>
</dbReference>
<dbReference type="GO" id="GO:0042301">
    <property type="term" value="F:phosphate ion binding"/>
    <property type="evidence" value="ECO:0007669"/>
    <property type="project" value="InterPro"/>
</dbReference>
<evidence type="ECO:0000256" key="5">
    <source>
        <dbReference type="SAM" id="Phobius"/>
    </source>
</evidence>
<keyword evidence="2" id="KW-0813">Transport</keyword>
<evidence type="ECO:0000256" key="1">
    <source>
        <dbReference type="ARBA" id="ARBA00008725"/>
    </source>
</evidence>
<dbReference type="GO" id="GO:0035435">
    <property type="term" value="P:phosphate ion transmembrane transport"/>
    <property type="evidence" value="ECO:0007669"/>
    <property type="project" value="InterPro"/>
</dbReference>
<evidence type="ECO:0000256" key="6">
    <source>
        <dbReference type="SAM" id="SignalP"/>
    </source>
</evidence>
<protein>
    <submittedName>
        <fullName evidence="8">Phosphate ABC transporter substrate-binding protein PstS</fullName>
    </submittedName>
</protein>
<dbReference type="InterPro" id="IPR005673">
    <property type="entry name" value="ABC_phos-bd_PstS"/>
</dbReference>
<evidence type="ECO:0000313" key="8">
    <source>
        <dbReference type="EMBL" id="GIJ54216.1"/>
    </source>
</evidence>
<feature type="signal peptide" evidence="6">
    <location>
        <begin position="1"/>
        <end position="32"/>
    </location>
</feature>
<reference evidence="8" key="1">
    <citation type="submission" date="2021-01" db="EMBL/GenBank/DDBJ databases">
        <title>Whole genome shotgun sequence of Virgisporangium aurantiacum NBRC 16421.</title>
        <authorList>
            <person name="Komaki H."/>
            <person name="Tamura T."/>
        </authorList>
    </citation>
    <scope>NUCLEOTIDE SEQUENCE</scope>
    <source>
        <strain evidence="8">NBRC 16421</strain>
    </source>
</reference>
<evidence type="ECO:0000313" key="9">
    <source>
        <dbReference type="Proteomes" id="UP000612585"/>
    </source>
</evidence>
<comment type="caution">
    <text evidence="8">The sequence shown here is derived from an EMBL/GenBank/DDBJ whole genome shotgun (WGS) entry which is preliminary data.</text>
</comment>
<evidence type="ECO:0000256" key="2">
    <source>
        <dbReference type="ARBA" id="ARBA00022448"/>
    </source>
</evidence>
<dbReference type="RefSeq" id="WP_203988994.1">
    <property type="nucleotide sequence ID" value="NZ_BOPG01000011.1"/>
</dbReference>
<organism evidence="8 9">
    <name type="scientific">Virgisporangium aurantiacum</name>
    <dbReference type="NCBI Taxonomy" id="175570"/>
    <lineage>
        <taxon>Bacteria</taxon>
        <taxon>Bacillati</taxon>
        <taxon>Actinomycetota</taxon>
        <taxon>Actinomycetes</taxon>
        <taxon>Micromonosporales</taxon>
        <taxon>Micromonosporaceae</taxon>
        <taxon>Virgisporangium</taxon>
    </lineage>
</organism>
<dbReference type="GO" id="GO:0043190">
    <property type="term" value="C:ATP-binding cassette (ABC) transporter complex"/>
    <property type="evidence" value="ECO:0007669"/>
    <property type="project" value="InterPro"/>
</dbReference>
<dbReference type="Pfam" id="PF12849">
    <property type="entry name" value="PBP_like_2"/>
    <property type="match status" value="1"/>
</dbReference>
<keyword evidence="5" id="KW-1133">Transmembrane helix</keyword>
<keyword evidence="3" id="KW-0592">Phosphate transport</keyword>
<feature type="domain" description="PBP" evidence="7">
    <location>
        <begin position="28"/>
        <end position="353"/>
    </location>
</feature>